<dbReference type="InterPro" id="IPR043519">
    <property type="entry name" value="NT_sf"/>
</dbReference>
<sequence length="140" mass="15793">MQQLNENIIINLLRDNIPQLKLIYLFGSYAQGTQHCNSDIDIAVLADVILDNIARWQLAQKLASALDTDVDLVDLRTASTVLCQQVVTQGKQLWGRPQDDELFAMKTISMYQHLQAERQAIIDDVTANTTANDHRGSHFE</sequence>
<evidence type="ECO:0000313" key="3">
    <source>
        <dbReference type="Proteomes" id="UP001187859"/>
    </source>
</evidence>
<dbReference type="CDD" id="cd05403">
    <property type="entry name" value="NT_KNTase_like"/>
    <property type="match status" value="1"/>
</dbReference>
<organism evidence="2 3">
    <name type="scientific">Shewanella xiamenensis</name>
    <dbReference type="NCBI Taxonomy" id="332186"/>
    <lineage>
        <taxon>Bacteria</taxon>
        <taxon>Pseudomonadati</taxon>
        <taxon>Pseudomonadota</taxon>
        <taxon>Gammaproteobacteria</taxon>
        <taxon>Alteromonadales</taxon>
        <taxon>Shewanellaceae</taxon>
        <taxon>Shewanella</taxon>
    </lineage>
</organism>
<evidence type="ECO:0000259" key="1">
    <source>
        <dbReference type="Pfam" id="PF18765"/>
    </source>
</evidence>
<dbReference type="RefSeq" id="WP_050991371.1">
    <property type="nucleotide sequence ID" value="NZ_BMOP01000017.1"/>
</dbReference>
<proteinExistence type="predicted"/>
<dbReference type="EMBL" id="JASGOQ010000001">
    <property type="protein sequence ID" value="MDV5390959.1"/>
    <property type="molecule type" value="Genomic_DNA"/>
</dbReference>
<dbReference type="PANTHER" id="PTHR43852">
    <property type="entry name" value="NUCLEOTIDYLTRANSFERASE"/>
    <property type="match status" value="1"/>
</dbReference>
<accession>A0AAE4Q005</accession>
<dbReference type="Pfam" id="PF18765">
    <property type="entry name" value="Polbeta"/>
    <property type="match status" value="1"/>
</dbReference>
<dbReference type="Proteomes" id="UP001187859">
    <property type="component" value="Unassembled WGS sequence"/>
</dbReference>
<comment type="caution">
    <text evidence="2">The sequence shown here is derived from an EMBL/GenBank/DDBJ whole genome shotgun (WGS) entry which is preliminary data.</text>
</comment>
<name>A0AAE4Q005_9GAMM</name>
<protein>
    <submittedName>
        <fullName evidence="2">Nucleotidyltransferase domain-containing protein</fullName>
    </submittedName>
</protein>
<dbReference type="AlphaFoldDB" id="A0AAE4Q005"/>
<dbReference type="NCBIfam" id="NF047752">
    <property type="entry name" value="MntA_antitoxin"/>
    <property type="match status" value="1"/>
</dbReference>
<gene>
    <name evidence="2" type="ORF">QM089_12040</name>
</gene>
<feature type="domain" description="Polymerase beta nucleotidyltransferase" evidence="1">
    <location>
        <begin position="9"/>
        <end position="97"/>
    </location>
</feature>
<evidence type="ECO:0000313" key="2">
    <source>
        <dbReference type="EMBL" id="MDV5390959.1"/>
    </source>
</evidence>
<dbReference type="SUPFAM" id="SSF81301">
    <property type="entry name" value="Nucleotidyltransferase"/>
    <property type="match status" value="1"/>
</dbReference>
<dbReference type="InterPro" id="IPR041633">
    <property type="entry name" value="Polbeta"/>
</dbReference>
<dbReference type="Gene3D" id="3.30.460.10">
    <property type="entry name" value="Beta Polymerase, domain 2"/>
    <property type="match status" value="1"/>
</dbReference>
<dbReference type="InterPro" id="IPR052930">
    <property type="entry name" value="TA_antitoxin_MntA"/>
</dbReference>
<reference evidence="2" key="1">
    <citation type="submission" date="2023-05" db="EMBL/GenBank/DDBJ databases">
        <title>Colonisation of extended spectrum b-lactamase- and carbapenemase-producing bacteria on hospital surfaces from low- and middle-income countries.</title>
        <authorList>
            <person name="Nieto-Rosado M."/>
            <person name="Sands K."/>
            <person name="Iregbu K."/>
            <person name="Zahra R."/>
            <person name="Mazarati J.B."/>
            <person name="Mehtar S."/>
            <person name="Barnards-Group B."/>
            <person name="Walsh T.R."/>
        </authorList>
    </citation>
    <scope>NUCLEOTIDE SEQUENCE</scope>
    <source>
        <strain evidence="2">PP-E493</strain>
    </source>
</reference>
<dbReference type="PANTHER" id="PTHR43852:SF2">
    <property type="entry name" value="PROTEIN ADENYLYLTRANSFERASE MNTA"/>
    <property type="match status" value="1"/>
</dbReference>